<keyword evidence="3" id="KW-1185">Reference proteome</keyword>
<feature type="transmembrane region" description="Helical" evidence="1">
    <location>
        <begin position="33"/>
        <end position="52"/>
    </location>
</feature>
<evidence type="ECO:0000313" key="3">
    <source>
        <dbReference type="Proteomes" id="UP000001882"/>
    </source>
</evidence>
<dbReference type="KEGG" id="mpd:MCP_1165"/>
<dbReference type="GeneID" id="8681165"/>
<keyword evidence="1" id="KW-0472">Membrane</keyword>
<proteinExistence type="predicted"/>
<feature type="transmembrane region" description="Helical" evidence="1">
    <location>
        <begin position="81"/>
        <end position="101"/>
    </location>
</feature>
<evidence type="ECO:0000256" key="1">
    <source>
        <dbReference type="SAM" id="Phobius"/>
    </source>
</evidence>
<dbReference type="Proteomes" id="UP000001882">
    <property type="component" value="Chromosome"/>
</dbReference>
<feature type="transmembrane region" description="Helical" evidence="1">
    <location>
        <begin position="7"/>
        <end position="27"/>
    </location>
</feature>
<reference evidence="3" key="3">
    <citation type="journal article" date="2011" name="PLoS ONE">
        <title>Genome sequence of a mesophilic hydrogenotrophic methanogen Methanocella paludicola, the first cultivated representative of the order Methanocellales.</title>
        <authorList>
            <person name="Sakai S."/>
            <person name="Takaki Y."/>
            <person name="Shimamura S."/>
            <person name="Sekine M."/>
            <person name="Tajima T."/>
            <person name="Kosugi H."/>
            <person name="Ichikawa N."/>
            <person name="Tasumi E."/>
            <person name="Hiraki A.T."/>
            <person name="Shimizu A."/>
            <person name="Kato Y."/>
            <person name="Nishiko R."/>
            <person name="Mori K."/>
            <person name="Fujita N."/>
            <person name="Imachi H."/>
            <person name="Takai K."/>
        </authorList>
    </citation>
    <scope>NUCLEOTIDE SEQUENCE [LARGE SCALE GENOMIC DNA]</scope>
    <source>
        <strain evidence="3">DSM 17711 / JCM 13418 / NBRC 101707 / SANAE</strain>
    </source>
</reference>
<protein>
    <submittedName>
        <fullName evidence="2">Uncharacterized protein</fullName>
    </submittedName>
</protein>
<evidence type="ECO:0000313" key="2">
    <source>
        <dbReference type="EMBL" id="BAI61237.1"/>
    </source>
</evidence>
<gene>
    <name evidence="2" type="ordered locus">MCP_1165</name>
</gene>
<keyword evidence="1" id="KW-0812">Transmembrane</keyword>
<feature type="transmembrane region" description="Helical" evidence="1">
    <location>
        <begin position="107"/>
        <end position="128"/>
    </location>
</feature>
<name>D1YXR5_METPS</name>
<sequence length="132" mass="15333">MADKRLTIINIVAAVAAILIVVLFWVYVPREQFLWGVYLILLLLIVVTYANVRQPLIDRIEARKRMKNTPPDPKGEQRLKIFNYAGLMVVLVIGILCWLFLREQFTWAVILMVLVLLLMILVNLRMIIKDIS</sequence>
<reference evidence="2 3" key="2">
    <citation type="journal article" date="2008" name="Int. J. Syst. Evol. Microbiol.">
        <title>Methanocella paludicola gen. nov., sp. nov., a methane-producing archaeon, the first isolate of the lineage 'Rice Cluster I', and proposal of the new archaeal order Methanocellales ord. nov.</title>
        <authorList>
            <person name="Sakai S."/>
            <person name="Imachi H."/>
            <person name="Hanada S."/>
            <person name="Ohashi A."/>
            <person name="Harada H."/>
            <person name="Kamagata Y."/>
        </authorList>
    </citation>
    <scope>NUCLEOTIDE SEQUENCE [LARGE SCALE GENOMIC DNA]</scope>
    <source>
        <strain evidence="3">DSM 17711 / JCM 13418 / NBRC 101707 / SANAE</strain>
    </source>
</reference>
<organism evidence="2 3">
    <name type="scientific">Methanocella paludicola (strain DSM 17711 / JCM 13418 / NBRC 101707 / SANAE)</name>
    <dbReference type="NCBI Taxonomy" id="304371"/>
    <lineage>
        <taxon>Archaea</taxon>
        <taxon>Methanobacteriati</taxon>
        <taxon>Methanobacteriota</taxon>
        <taxon>Stenosarchaea group</taxon>
        <taxon>Methanomicrobia</taxon>
        <taxon>Methanocellales</taxon>
        <taxon>Methanocellaceae</taxon>
        <taxon>Methanocella</taxon>
    </lineage>
</organism>
<dbReference type="InParanoid" id="D1YXR5"/>
<dbReference type="STRING" id="304371.MCP_1165"/>
<dbReference type="EMBL" id="AP011532">
    <property type="protein sequence ID" value="BAI61237.1"/>
    <property type="molecule type" value="Genomic_DNA"/>
</dbReference>
<reference evidence="2 3" key="1">
    <citation type="journal article" date="2007" name="Appl. Environ. Microbiol.">
        <title>Isolation of key methanogens for global methane emission from rice paddy fields: a novel isolate affiliated with the clone cluster rice cluster I.</title>
        <authorList>
            <person name="Sakai S."/>
            <person name="Imachi H."/>
            <person name="Sekiguchi Y."/>
            <person name="Ohashi A."/>
            <person name="Harada H."/>
            <person name="Kamagata Y."/>
        </authorList>
    </citation>
    <scope>NUCLEOTIDE SEQUENCE [LARGE SCALE GENOMIC DNA]</scope>
    <source>
        <strain evidence="3">DSM 17711 / JCM 13418 / NBRC 101707 / SANAE</strain>
    </source>
</reference>
<keyword evidence="1" id="KW-1133">Transmembrane helix</keyword>
<accession>D1YXR5</accession>
<dbReference type="AlphaFoldDB" id="D1YXR5"/>
<dbReference type="RefSeq" id="WP_012899916.1">
    <property type="nucleotide sequence ID" value="NC_013665.1"/>
</dbReference>